<dbReference type="InterPro" id="IPR003135">
    <property type="entry name" value="ATP-grasp_carboxylate-amine"/>
</dbReference>
<feature type="compositionally biased region" description="Low complexity" evidence="6">
    <location>
        <begin position="435"/>
        <end position="449"/>
    </location>
</feature>
<proteinExistence type="predicted"/>
<keyword evidence="1" id="KW-0436">Ligase</keyword>
<evidence type="ECO:0000256" key="4">
    <source>
        <dbReference type="ARBA" id="ARBA00022840"/>
    </source>
</evidence>
<dbReference type="InterPro" id="IPR013815">
    <property type="entry name" value="ATP_grasp_subdomain_1"/>
</dbReference>
<dbReference type="RefSeq" id="WP_070202397.1">
    <property type="nucleotide sequence ID" value="NZ_LJGZ01000093.1"/>
</dbReference>
<reference evidence="8 9" key="1">
    <citation type="journal article" date="2016" name="Front. Microbiol.">
        <title>Comparative Genomics Analysis of Streptomyces Species Reveals Their Adaptation to the Marine Environment and Their Diversity at the Genomic Level.</title>
        <authorList>
            <person name="Tian X."/>
            <person name="Zhang Z."/>
            <person name="Yang T."/>
            <person name="Chen M."/>
            <person name="Li J."/>
            <person name="Chen F."/>
            <person name="Yang J."/>
            <person name="Li W."/>
            <person name="Zhang B."/>
            <person name="Zhang Z."/>
            <person name="Wu J."/>
            <person name="Zhang C."/>
            <person name="Long L."/>
            <person name="Xiao J."/>
        </authorList>
    </citation>
    <scope>NUCLEOTIDE SEQUENCE [LARGE SCALE GENOMIC DNA]</scope>
    <source>
        <strain evidence="8 9">SCSIO M10372</strain>
    </source>
</reference>
<dbReference type="GO" id="GO:0005524">
    <property type="term" value="F:ATP binding"/>
    <property type="evidence" value="ECO:0007669"/>
    <property type="project" value="UniProtKB-UniRule"/>
</dbReference>
<sequence>MAHAVLICSGARVPAARLLDHPLLDRLSIITEHGHTARYPDGVAVETVGSVHDVDEVLAAAWRIAGRHPLDGVLAPYEVGLPAAGYVRTVLGLPGPDFTTATLFTNKHAMKQRLAAAGLPLMPFAGAHSDAQVRARAAEFGWPVVVKPAYGGGSKDVAVVADAAELDAWLAGGGSPRPRNPTAVVERRADILVEYHCDGVVHDGAVRSVVTSRYLEPVLGRIGQGDPYGSYQLPSDHPEHRAVAELHAAAVAALGLRSGVTHLEVFGTPDGLRVSEVACRPGGGAIPVAIRLRSGVDLVDACVRTSLGLPPFPDGTPAPARTDARYVGHCGLALRPGTITELSTEAELAALPGVLNVVLHQRVGDRIAGHIYSASAAGFVHVGADTEEEVRERLATVRAAYRIRTRPDGTGPDGTGPDGTGPESTRPEGPGAESAAPDSTAPDGTAPDTTDPRPPTPDHAASAAPARPVAEAVAS</sequence>
<dbReference type="GO" id="GO:0046872">
    <property type="term" value="F:metal ion binding"/>
    <property type="evidence" value="ECO:0007669"/>
    <property type="project" value="InterPro"/>
</dbReference>
<dbReference type="GO" id="GO:0006164">
    <property type="term" value="P:purine nucleotide biosynthetic process"/>
    <property type="evidence" value="ECO:0007669"/>
    <property type="project" value="UniProtKB-KW"/>
</dbReference>
<dbReference type="Gene3D" id="3.30.1490.20">
    <property type="entry name" value="ATP-grasp fold, A domain"/>
    <property type="match status" value="1"/>
</dbReference>
<keyword evidence="3" id="KW-0658">Purine biosynthesis</keyword>
<gene>
    <name evidence="8" type="ORF">AN221_22220</name>
</gene>
<evidence type="ECO:0000256" key="1">
    <source>
        <dbReference type="ARBA" id="ARBA00022598"/>
    </source>
</evidence>
<dbReference type="Pfam" id="PF02222">
    <property type="entry name" value="ATP-grasp"/>
    <property type="match status" value="1"/>
</dbReference>
<organism evidence="8 9">
    <name type="scientific">Streptomyces nanshensis</name>
    <dbReference type="NCBI Taxonomy" id="518642"/>
    <lineage>
        <taxon>Bacteria</taxon>
        <taxon>Bacillati</taxon>
        <taxon>Actinomycetota</taxon>
        <taxon>Actinomycetes</taxon>
        <taxon>Kitasatosporales</taxon>
        <taxon>Streptomycetaceae</taxon>
        <taxon>Streptomyces</taxon>
    </lineage>
</organism>
<evidence type="ECO:0000256" key="2">
    <source>
        <dbReference type="ARBA" id="ARBA00022741"/>
    </source>
</evidence>
<keyword evidence="2 5" id="KW-0547">Nucleotide-binding</keyword>
<evidence type="ECO:0000256" key="3">
    <source>
        <dbReference type="ARBA" id="ARBA00022755"/>
    </source>
</evidence>
<evidence type="ECO:0000313" key="8">
    <source>
        <dbReference type="EMBL" id="OEV18426.1"/>
    </source>
</evidence>
<dbReference type="PROSITE" id="PS50975">
    <property type="entry name" value="ATP_GRASP"/>
    <property type="match status" value="1"/>
</dbReference>
<evidence type="ECO:0000256" key="6">
    <source>
        <dbReference type="SAM" id="MobiDB-lite"/>
    </source>
</evidence>
<evidence type="ECO:0000256" key="5">
    <source>
        <dbReference type="PROSITE-ProRule" id="PRU00409"/>
    </source>
</evidence>
<dbReference type="SUPFAM" id="SSF56059">
    <property type="entry name" value="Glutathione synthetase ATP-binding domain-like"/>
    <property type="match status" value="1"/>
</dbReference>
<name>A0A1E7LQF6_9ACTN</name>
<dbReference type="InterPro" id="IPR011761">
    <property type="entry name" value="ATP-grasp"/>
</dbReference>
<dbReference type="Gene3D" id="3.30.470.20">
    <property type="entry name" value="ATP-grasp fold, B domain"/>
    <property type="match status" value="1"/>
</dbReference>
<feature type="domain" description="ATP-grasp" evidence="7">
    <location>
        <begin position="111"/>
        <end position="307"/>
    </location>
</feature>
<dbReference type="Proteomes" id="UP000175971">
    <property type="component" value="Unassembled WGS sequence"/>
</dbReference>
<dbReference type="Gene3D" id="3.40.50.20">
    <property type="match status" value="1"/>
</dbReference>
<keyword evidence="9" id="KW-1185">Reference proteome</keyword>
<feature type="compositionally biased region" description="Low complexity" evidence="6">
    <location>
        <begin position="458"/>
        <end position="475"/>
    </location>
</feature>
<protein>
    <recommendedName>
        <fullName evidence="7">ATP-grasp domain-containing protein</fullName>
    </recommendedName>
</protein>
<dbReference type="Pfam" id="PF18603">
    <property type="entry name" value="LAL_C2"/>
    <property type="match status" value="1"/>
</dbReference>
<keyword evidence="4 5" id="KW-0067">ATP-binding</keyword>
<evidence type="ECO:0000259" key="7">
    <source>
        <dbReference type="PROSITE" id="PS50975"/>
    </source>
</evidence>
<dbReference type="EMBL" id="LJGZ01000093">
    <property type="protein sequence ID" value="OEV18426.1"/>
    <property type="molecule type" value="Genomic_DNA"/>
</dbReference>
<comment type="caution">
    <text evidence="8">The sequence shown here is derived from an EMBL/GenBank/DDBJ whole genome shotgun (WGS) entry which is preliminary data.</text>
</comment>
<dbReference type="AlphaFoldDB" id="A0A1E7LQF6"/>
<accession>A0A1E7LQF6</accession>
<feature type="region of interest" description="Disordered" evidence="6">
    <location>
        <begin position="402"/>
        <end position="475"/>
    </location>
</feature>
<dbReference type="InterPro" id="IPR052032">
    <property type="entry name" value="ATP-dep_AA_Ligase"/>
</dbReference>
<dbReference type="PANTHER" id="PTHR43585">
    <property type="entry name" value="FUMIPYRROLE BIOSYNTHESIS PROTEIN C"/>
    <property type="match status" value="1"/>
</dbReference>
<dbReference type="PATRIC" id="fig|518642.7.peg.6422"/>
<dbReference type="InterPro" id="IPR040570">
    <property type="entry name" value="LAL_C2"/>
</dbReference>
<evidence type="ECO:0000313" key="9">
    <source>
        <dbReference type="Proteomes" id="UP000175971"/>
    </source>
</evidence>
<dbReference type="GO" id="GO:0016874">
    <property type="term" value="F:ligase activity"/>
    <property type="evidence" value="ECO:0007669"/>
    <property type="project" value="UniProtKB-KW"/>
</dbReference>
<dbReference type="PANTHER" id="PTHR43585:SF2">
    <property type="entry name" value="ATP-GRASP ENZYME FSQD"/>
    <property type="match status" value="1"/>
</dbReference>
<dbReference type="OrthoDB" id="24041at2"/>